<dbReference type="AlphaFoldDB" id="A0A078M3I4"/>
<dbReference type="eggNOG" id="COG1388">
    <property type="taxonomic scope" value="Bacteria"/>
</dbReference>
<keyword evidence="2" id="KW-0326">Glycosidase</keyword>
<keyword evidence="4" id="KW-0732">Signal</keyword>
<keyword evidence="7" id="KW-1185">Reference proteome</keyword>
<dbReference type="HOGENOM" id="CLU_099865_0_0_9"/>
<organism evidence="6 7">
    <name type="scientific">Jeotgalicoccus saudimassiliensis</name>
    <dbReference type="NCBI Taxonomy" id="1461582"/>
    <lineage>
        <taxon>Bacteria</taxon>
        <taxon>Bacillati</taxon>
        <taxon>Bacillota</taxon>
        <taxon>Bacilli</taxon>
        <taxon>Bacillales</taxon>
        <taxon>Staphylococcaceae</taxon>
        <taxon>Jeotgalicoccus</taxon>
    </lineage>
</organism>
<dbReference type="GO" id="GO:0016798">
    <property type="term" value="F:hydrolase activity, acting on glycosyl bonds"/>
    <property type="evidence" value="ECO:0007669"/>
    <property type="project" value="UniProtKB-KW"/>
</dbReference>
<feature type="signal peptide" evidence="4">
    <location>
        <begin position="1"/>
        <end position="21"/>
    </location>
</feature>
<evidence type="ECO:0000256" key="4">
    <source>
        <dbReference type="SAM" id="SignalP"/>
    </source>
</evidence>
<protein>
    <submittedName>
        <fullName evidence="6">Putative transglycosylase SceD</fullName>
    </submittedName>
</protein>
<dbReference type="InterPro" id="IPR023346">
    <property type="entry name" value="Lysozyme-like_dom_sf"/>
</dbReference>
<feature type="domain" description="Resuscitation-promoting factor core lysozyme-like" evidence="5">
    <location>
        <begin position="165"/>
        <end position="236"/>
    </location>
</feature>
<feature type="compositionally biased region" description="Low complexity" evidence="3">
    <location>
        <begin position="137"/>
        <end position="163"/>
    </location>
</feature>
<dbReference type="InterPro" id="IPR010618">
    <property type="entry name" value="RPF"/>
</dbReference>
<dbReference type="Gene3D" id="1.10.530.10">
    <property type="match status" value="1"/>
</dbReference>
<reference evidence="6 7" key="1">
    <citation type="submission" date="2014-07" db="EMBL/GenBank/DDBJ databases">
        <authorList>
            <person name="Urmite Genomes Urmite Genomes"/>
        </authorList>
    </citation>
    <scope>NUCLEOTIDE SEQUENCE [LARGE SCALE GENOMIC DNA]</scope>
    <source>
        <strain evidence="6 7">13MG44_air</strain>
    </source>
</reference>
<dbReference type="OrthoDB" id="2314263at2"/>
<dbReference type="EMBL" id="CCSE01000001">
    <property type="protein sequence ID" value="CEA02118.1"/>
    <property type="molecule type" value="Genomic_DNA"/>
</dbReference>
<evidence type="ECO:0000256" key="2">
    <source>
        <dbReference type="ARBA" id="ARBA00023295"/>
    </source>
</evidence>
<evidence type="ECO:0000313" key="7">
    <source>
        <dbReference type="Proteomes" id="UP000044136"/>
    </source>
</evidence>
<evidence type="ECO:0000259" key="5">
    <source>
        <dbReference type="Pfam" id="PF06737"/>
    </source>
</evidence>
<dbReference type="RefSeq" id="WP_035810113.1">
    <property type="nucleotide sequence ID" value="NZ_CCSE01000001.1"/>
</dbReference>
<accession>A0A078M3I4</accession>
<feature type="chain" id="PRO_5038332321" evidence="4">
    <location>
        <begin position="22"/>
        <end position="240"/>
    </location>
</feature>
<evidence type="ECO:0000256" key="1">
    <source>
        <dbReference type="ARBA" id="ARBA00022801"/>
    </source>
</evidence>
<proteinExistence type="predicted"/>
<name>A0A078M3I4_9STAP</name>
<feature type="region of interest" description="Disordered" evidence="3">
    <location>
        <begin position="126"/>
        <end position="163"/>
    </location>
</feature>
<keyword evidence="1" id="KW-0378">Hydrolase</keyword>
<gene>
    <name evidence="6" type="primary">sceD</name>
    <name evidence="6" type="ORF">BN1048_01604</name>
</gene>
<sequence>MKKTILATTLALGLGVTGITAGQADASSYDLNKEELAYTAQNNPEALNASALHEGAYDYNFSHNNFNYDFNSDGTYYAWAYQSNGNAQAELPAQEQTAAPAVKEETQTVEQNNYTYEENSYTYTEEVQEPAQNTQTQAPAVEEVEEPAAPAPQNNTASTTNTNSGLNWGSLAACESGGNPNIVSANGMYHGLYQFDAQTWQSVGGSGVASDASAAEQTKRAQMLYDQRGSQPWPVCGANL</sequence>
<dbReference type="Proteomes" id="UP000044136">
    <property type="component" value="Unassembled WGS sequence"/>
</dbReference>
<dbReference type="SUPFAM" id="SSF53955">
    <property type="entry name" value="Lysozyme-like"/>
    <property type="match status" value="1"/>
</dbReference>
<dbReference type="CDD" id="cd13925">
    <property type="entry name" value="RPF"/>
    <property type="match status" value="1"/>
</dbReference>
<evidence type="ECO:0000313" key="6">
    <source>
        <dbReference type="EMBL" id="CEA02118.1"/>
    </source>
</evidence>
<dbReference type="eggNOG" id="COG0741">
    <property type="taxonomic scope" value="Bacteria"/>
</dbReference>
<dbReference type="Pfam" id="PF06737">
    <property type="entry name" value="Transglycosylas"/>
    <property type="match status" value="1"/>
</dbReference>
<dbReference type="STRING" id="1461582.BN1048_01604"/>
<evidence type="ECO:0000256" key="3">
    <source>
        <dbReference type="SAM" id="MobiDB-lite"/>
    </source>
</evidence>